<dbReference type="SUPFAM" id="SSF53613">
    <property type="entry name" value="Ribokinase-like"/>
    <property type="match status" value="1"/>
</dbReference>
<dbReference type="InterPro" id="IPR029056">
    <property type="entry name" value="Ribokinase-like"/>
</dbReference>
<dbReference type="InterPro" id="IPR052700">
    <property type="entry name" value="Carb_kinase_PfkB-like"/>
</dbReference>
<sequence>MTTDSLNVLAIGNAIVDVLARVHDDFLDTHGMVKASMALVDGGQAETIYGQMGETLETSGGSAANTAAGIAALGGRVQYIGRVRNDPLGATFIREIRNLGVLYETPAATEGASTARCMILITPDAQRTMNTFLGASIDLSPDDIDAAAVARAEIVYLEGYLWDQPRAKDAMRKAMRLAHEAGRKVAMSLSDSFCVDRHRDEFQHLAEHHIDILFANEAEIKSLYQVADFDEALQHVRHHVDVAALTRSEKGSVILRGEEVHIIDAVPGVNVIDTTGAGDLYAAGFLYGFTHDFDLHACGRLGSLCAAEVIAQIGPRPQQSIRPLVEKALKG</sequence>
<dbReference type="InterPro" id="IPR002173">
    <property type="entry name" value="Carboh/pur_kinase_PfkB_CS"/>
</dbReference>
<comment type="caution">
    <text evidence="5">The sequence shown here is derived from an EMBL/GenBank/DDBJ whole genome shotgun (WGS) entry which is preliminary data.</text>
</comment>
<evidence type="ECO:0000259" key="4">
    <source>
        <dbReference type="Pfam" id="PF00294"/>
    </source>
</evidence>
<dbReference type="InterPro" id="IPR011611">
    <property type="entry name" value="PfkB_dom"/>
</dbReference>
<evidence type="ECO:0000313" key="6">
    <source>
        <dbReference type="Proteomes" id="UP001595711"/>
    </source>
</evidence>
<organism evidence="5 6">
    <name type="scientific">Ferrovibrio xuzhouensis</name>
    <dbReference type="NCBI Taxonomy" id="1576914"/>
    <lineage>
        <taxon>Bacteria</taxon>
        <taxon>Pseudomonadati</taxon>
        <taxon>Pseudomonadota</taxon>
        <taxon>Alphaproteobacteria</taxon>
        <taxon>Rhodospirillales</taxon>
        <taxon>Rhodospirillaceae</taxon>
        <taxon>Ferrovibrio</taxon>
    </lineage>
</organism>
<feature type="domain" description="Carbohydrate kinase PfkB" evidence="4">
    <location>
        <begin position="53"/>
        <end position="316"/>
    </location>
</feature>
<evidence type="ECO:0000313" key="5">
    <source>
        <dbReference type="EMBL" id="MFC3675232.1"/>
    </source>
</evidence>
<dbReference type="PANTHER" id="PTHR43320">
    <property type="entry name" value="SUGAR KINASE"/>
    <property type="match status" value="1"/>
</dbReference>
<name>A0ABV7VE67_9PROT</name>
<accession>A0ABV7VE67</accession>
<dbReference type="RefSeq" id="WP_379723405.1">
    <property type="nucleotide sequence ID" value="NZ_JBHRYJ010000001.1"/>
</dbReference>
<dbReference type="Gene3D" id="3.40.1190.20">
    <property type="match status" value="1"/>
</dbReference>
<protein>
    <submittedName>
        <fullName evidence="5">Adenosine kinase</fullName>
    </submittedName>
</protein>
<keyword evidence="2" id="KW-0808">Transferase</keyword>
<dbReference type="EMBL" id="JBHRYJ010000001">
    <property type="protein sequence ID" value="MFC3675232.1"/>
    <property type="molecule type" value="Genomic_DNA"/>
</dbReference>
<comment type="similarity">
    <text evidence="1">Belongs to the carbohydrate kinase PfkB family.</text>
</comment>
<dbReference type="PROSITE" id="PS00584">
    <property type="entry name" value="PFKB_KINASES_2"/>
    <property type="match status" value="1"/>
</dbReference>
<dbReference type="CDD" id="cd01168">
    <property type="entry name" value="adenosine_kinase"/>
    <property type="match status" value="1"/>
</dbReference>
<evidence type="ECO:0000256" key="1">
    <source>
        <dbReference type="ARBA" id="ARBA00010688"/>
    </source>
</evidence>
<keyword evidence="3 5" id="KW-0418">Kinase</keyword>
<dbReference type="Proteomes" id="UP001595711">
    <property type="component" value="Unassembled WGS sequence"/>
</dbReference>
<gene>
    <name evidence="5" type="ORF">ACFOOQ_06745</name>
</gene>
<dbReference type="PANTHER" id="PTHR43320:SF3">
    <property type="entry name" value="CARBOHYDRATE KINASE PFKB DOMAIN-CONTAINING PROTEIN"/>
    <property type="match status" value="1"/>
</dbReference>
<evidence type="ECO:0000256" key="3">
    <source>
        <dbReference type="ARBA" id="ARBA00022777"/>
    </source>
</evidence>
<dbReference type="GO" id="GO:0016301">
    <property type="term" value="F:kinase activity"/>
    <property type="evidence" value="ECO:0007669"/>
    <property type="project" value="UniProtKB-KW"/>
</dbReference>
<evidence type="ECO:0000256" key="2">
    <source>
        <dbReference type="ARBA" id="ARBA00022679"/>
    </source>
</evidence>
<keyword evidence="6" id="KW-1185">Reference proteome</keyword>
<reference evidence="6" key="1">
    <citation type="journal article" date="2019" name="Int. J. Syst. Evol. Microbiol.">
        <title>The Global Catalogue of Microorganisms (GCM) 10K type strain sequencing project: providing services to taxonomists for standard genome sequencing and annotation.</title>
        <authorList>
            <consortium name="The Broad Institute Genomics Platform"/>
            <consortium name="The Broad Institute Genome Sequencing Center for Infectious Disease"/>
            <person name="Wu L."/>
            <person name="Ma J."/>
        </authorList>
    </citation>
    <scope>NUCLEOTIDE SEQUENCE [LARGE SCALE GENOMIC DNA]</scope>
    <source>
        <strain evidence="6">KCTC 42182</strain>
    </source>
</reference>
<proteinExistence type="inferred from homology"/>
<dbReference type="Pfam" id="PF00294">
    <property type="entry name" value="PfkB"/>
    <property type="match status" value="1"/>
</dbReference>